<gene>
    <name evidence="10" type="ORF">DVH02_28870</name>
</gene>
<feature type="chain" id="PRO_5017042008" evidence="8">
    <location>
        <begin position="26"/>
        <end position="77"/>
    </location>
</feature>
<dbReference type="Proteomes" id="UP000253741">
    <property type="component" value="Unassembled WGS sequence"/>
</dbReference>
<comment type="caution">
    <text evidence="10">The sequence shown here is derived from an EMBL/GenBank/DDBJ whole genome shotgun (WGS) entry which is preliminary data.</text>
</comment>
<keyword evidence="2" id="KW-0134">Cell wall</keyword>
<proteinExistence type="predicted"/>
<protein>
    <submittedName>
        <fullName evidence="10">Chaplin</fullName>
    </submittedName>
</protein>
<evidence type="ECO:0000256" key="3">
    <source>
        <dbReference type="ARBA" id="ARBA00022525"/>
    </source>
</evidence>
<accession>A0A370AYR1</accession>
<evidence type="ECO:0000256" key="1">
    <source>
        <dbReference type="ARBA" id="ARBA00004191"/>
    </source>
</evidence>
<comment type="subcellular location">
    <subcellularLocation>
        <location evidence="1">Secreted</location>
        <location evidence="1">Cell wall</location>
    </subcellularLocation>
</comment>
<name>A0A370AYR1_9ACTN</name>
<feature type="domain" description="Chaplin" evidence="9">
    <location>
        <begin position="36"/>
        <end position="76"/>
    </location>
</feature>
<evidence type="ECO:0000256" key="5">
    <source>
        <dbReference type="ARBA" id="ARBA00022889"/>
    </source>
</evidence>
<dbReference type="RefSeq" id="WP_114626798.1">
    <property type="nucleotide sequence ID" value="NZ_QQNA01000281.1"/>
</dbReference>
<keyword evidence="6 7" id="KW-0034">Amyloid</keyword>
<evidence type="ECO:0000256" key="2">
    <source>
        <dbReference type="ARBA" id="ARBA00022512"/>
    </source>
</evidence>
<dbReference type="Pfam" id="PF03777">
    <property type="entry name" value="ChpA-C"/>
    <property type="match status" value="1"/>
</dbReference>
<dbReference type="PROSITE" id="PS51884">
    <property type="entry name" value="CHAPLIN"/>
    <property type="match status" value="1"/>
</dbReference>
<dbReference type="AlphaFoldDB" id="A0A370AYR1"/>
<evidence type="ECO:0000256" key="7">
    <source>
        <dbReference type="PROSITE-ProRule" id="PRU01232"/>
    </source>
</evidence>
<organism evidence="10 11">
    <name type="scientific">Streptomyces corynorhini</name>
    <dbReference type="NCBI Taxonomy" id="2282652"/>
    <lineage>
        <taxon>Bacteria</taxon>
        <taxon>Bacillati</taxon>
        <taxon>Actinomycetota</taxon>
        <taxon>Actinomycetes</taxon>
        <taxon>Kitasatosporales</taxon>
        <taxon>Streptomycetaceae</taxon>
        <taxon>Streptomyces</taxon>
    </lineage>
</organism>
<dbReference type="GO" id="GO:0007155">
    <property type="term" value="P:cell adhesion"/>
    <property type="evidence" value="ECO:0007669"/>
    <property type="project" value="UniProtKB-KW"/>
</dbReference>
<feature type="signal peptide" evidence="8">
    <location>
        <begin position="1"/>
        <end position="25"/>
    </location>
</feature>
<evidence type="ECO:0000313" key="10">
    <source>
        <dbReference type="EMBL" id="RDG34787.1"/>
    </source>
</evidence>
<reference evidence="10 11" key="1">
    <citation type="submission" date="2018-07" db="EMBL/GenBank/DDBJ databases">
        <title>Streptomyces species from bats.</title>
        <authorList>
            <person name="Dunlap C."/>
        </authorList>
    </citation>
    <scope>NUCLEOTIDE SEQUENCE [LARGE SCALE GENOMIC DNA]</scope>
    <source>
        <strain evidence="10 11">AC230</strain>
    </source>
</reference>
<evidence type="ECO:0000256" key="8">
    <source>
        <dbReference type="SAM" id="SignalP"/>
    </source>
</evidence>
<keyword evidence="5" id="KW-0130">Cell adhesion</keyword>
<dbReference type="EMBL" id="QQNA01000281">
    <property type="protein sequence ID" value="RDG34787.1"/>
    <property type="molecule type" value="Genomic_DNA"/>
</dbReference>
<keyword evidence="3" id="KW-0964">Secreted</keyword>
<evidence type="ECO:0000259" key="9">
    <source>
        <dbReference type="PROSITE" id="PS51884"/>
    </source>
</evidence>
<evidence type="ECO:0000313" key="11">
    <source>
        <dbReference type="Proteomes" id="UP000253741"/>
    </source>
</evidence>
<keyword evidence="4 8" id="KW-0732">Signal</keyword>
<sequence>MKCMKAATIVAGMVLALGAAAPAMADAGAEGIAVGSPGVLSGNVVQIPVHVPVNVCGNSIGIIALLNPSFGNACVNK</sequence>
<keyword evidence="11" id="KW-1185">Reference proteome</keyword>
<evidence type="ECO:0000256" key="4">
    <source>
        <dbReference type="ARBA" id="ARBA00022729"/>
    </source>
</evidence>
<evidence type="ECO:0000256" key="6">
    <source>
        <dbReference type="ARBA" id="ARBA00023087"/>
    </source>
</evidence>
<dbReference type="InterPro" id="IPR005528">
    <property type="entry name" value="ChpA-H"/>
</dbReference>